<dbReference type="NCBIfam" id="TIGR01709">
    <property type="entry name" value="typeII_sec_gspL"/>
    <property type="match status" value="1"/>
</dbReference>
<dbReference type="EMBL" id="JAQIPB010000003">
    <property type="protein sequence ID" value="MDA7416784.1"/>
    <property type="molecule type" value="Genomic_DNA"/>
</dbReference>
<evidence type="ECO:0000259" key="1">
    <source>
        <dbReference type="Pfam" id="PF05134"/>
    </source>
</evidence>
<name>A0AAE3N932_9BURK</name>
<dbReference type="GO" id="GO:0015628">
    <property type="term" value="P:protein secretion by the type II secretion system"/>
    <property type="evidence" value="ECO:0007669"/>
    <property type="project" value="InterPro"/>
</dbReference>
<dbReference type="InterPro" id="IPR024230">
    <property type="entry name" value="GspL_cyto_dom"/>
</dbReference>
<dbReference type="Pfam" id="PF05134">
    <property type="entry name" value="T2SSL"/>
    <property type="match status" value="1"/>
</dbReference>
<dbReference type="InterPro" id="IPR007812">
    <property type="entry name" value="T2SS_protein-GspL"/>
</dbReference>
<dbReference type="Gene3D" id="3.30.420.380">
    <property type="match status" value="1"/>
</dbReference>
<dbReference type="GO" id="GO:0015627">
    <property type="term" value="C:type II protein secretion system complex"/>
    <property type="evidence" value="ECO:0007669"/>
    <property type="project" value="InterPro"/>
</dbReference>
<dbReference type="AlphaFoldDB" id="A0AAE3N932"/>
<evidence type="ECO:0000313" key="2">
    <source>
        <dbReference type="EMBL" id="MDA7416784.1"/>
    </source>
</evidence>
<proteinExistence type="predicted"/>
<evidence type="ECO:0000313" key="3">
    <source>
        <dbReference type="Proteomes" id="UP001212602"/>
    </source>
</evidence>
<gene>
    <name evidence="2" type="primary">gspL</name>
    <name evidence="2" type="ORF">PGB34_10450</name>
</gene>
<protein>
    <submittedName>
        <fullName evidence="2">Type II secretion system protein GspL</fullName>
    </submittedName>
</protein>
<organism evidence="2 3">
    <name type="scientific">Xenophilus arseniciresistens</name>
    <dbReference type="NCBI Taxonomy" id="1283306"/>
    <lineage>
        <taxon>Bacteria</taxon>
        <taxon>Pseudomonadati</taxon>
        <taxon>Pseudomonadota</taxon>
        <taxon>Betaproteobacteria</taxon>
        <taxon>Burkholderiales</taxon>
        <taxon>Comamonadaceae</taxon>
        <taxon>Xenophilus</taxon>
    </lineage>
</organism>
<accession>A0AAE3N932</accession>
<dbReference type="InterPro" id="IPR043129">
    <property type="entry name" value="ATPase_NBD"/>
</dbReference>
<feature type="domain" description="GspL cytoplasmic actin-ATPase-like" evidence="1">
    <location>
        <begin position="43"/>
        <end position="138"/>
    </location>
</feature>
<sequence length="405" mass="43106">MSLILVQPPPPASPPGEEHLWARCDAARTQVTGQGRAAPALLPGPGELTLVIPAAALSWHTVTLPRGTLNAGARLRSVLAGLLEERLLDDPEQLHFALEPRAREGEPVWVATCDQAWLREAIQTLEAAGRRVGRLLPELTPRASDAPPAFYVTGLPEDARITCCDASGVVTLPLAEHGLALLQPPLPEGATLSAEPAVAQATEQLLGTAVPLQTTGERWLQSLASDWDLAQFALARTGRARAGKTLAGWGHTLWRAPRWRAARWGAAALVVAQLIGVNAWAWKERQALQAKRDAITQTLRTTFPKVQLVIDAPLQMRREVQALQQATGGLTPADLEPMLSALSASLPAGRVPTAIDYSGGQLRLRGLGLSVSELSALASPLAARGYNARGEGDLLLVQATETRAP</sequence>
<dbReference type="Proteomes" id="UP001212602">
    <property type="component" value="Unassembled WGS sequence"/>
</dbReference>
<keyword evidence="3" id="KW-1185">Reference proteome</keyword>
<dbReference type="GO" id="GO:0009276">
    <property type="term" value="C:Gram-negative-bacterium-type cell wall"/>
    <property type="evidence" value="ECO:0007669"/>
    <property type="project" value="InterPro"/>
</dbReference>
<dbReference type="RefSeq" id="WP_271428014.1">
    <property type="nucleotide sequence ID" value="NZ_JAQIPB010000003.1"/>
</dbReference>
<dbReference type="SUPFAM" id="SSF53067">
    <property type="entry name" value="Actin-like ATPase domain"/>
    <property type="match status" value="1"/>
</dbReference>
<comment type="caution">
    <text evidence="2">The sequence shown here is derived from an EMBL/GenBank/DDBJ whole genome shotgun (WGS) entry which is preliminary data.</text>
</comment>
<reference evidence="2" key="1">
    <citation type="submission" date="2023-01" db="EMBL/GenBank/DDBJ databases">
        <title>Xenophilus mangrovi sp. nov., isolated from soil of Mangrove nature reserve.</title>
        <authorList>
            <person name="Xu S."/>
            <person name="Liu Z."/>
            <person name="Xu Y."/>
        </authorList>
    </citation>
    <scope>NUCLEOTIDE SEQUENCE</scope>
    <source>
        <strain evidence="2">YW8</strain>
    </source>
</reference>